<dbReference type="EMBL" id="CP104214">
    <property type="protein sequence ID" value="UWX69149.1"/>
    <property type="molecule type" value="Genomic_DNA"/>
</dbReference>
<sequence length="234" mass="26903">MSDLIKSLPSKIDLEKSRVKPYEGFIFLCGGPTDARSALPTSLRDALYRELVKRDSDEARIRVAEHYKDWAHDSIYNDLVLFEQHIAELSSIIVLILESPGAIAELGLFSTIDVFREKLLVFVDSQYYKTSSFIKLGPVDFLEKNHGNIAEVHRWLNNRLQVDGELAEDLQAEIAEAVRSRLSKKKITEKPFNRNQWLHFALLVCDLLDLYSALTVRELRSFLDEQDYRKANTS</sequence>
<organism evidence="1 2">
    <name type="scientific">Burkholderia gladioli</name>
    <name type="common">Pseudomonas marginata</name>
    <name type="synonym">Phytomonas marginata</name>
    <dbReference type="NCBI Taxonomy" id="28095"/>
    <lineage>
        <taxon>Bacteria</taxon>
        <taxon>Pseudomonadati</taxon>
        <taxon>Pseudomonadota</taxon>
        <taxon>Betaproteobacteria</taxon>
        <taxon>Burkholderiales</taxon>
        <taxon>Burkholderiaceae</taxon>
        <taxon>Burkholderia</taxon>
    </lineage>
</organism>
<evidence type="ECO:0000313" key="2">
    <source>
        <dbReference type="Proteomes" id="UP001059745"/>
    </source>
</evidence>
<dbReference type="Proteomes" id="UP001059745">
    <property type="component" value="Chromosome 1"/>
</dbReference>
<proteinExistence type="predicted"/>
<evidence type="ECO:0000313" key="1">
    <source>
        <dbReference type="EMBL" id="UWX69149.1"/>
    </source>
</evidence>
<accession>A0AB38TNX0</accession>
<dbReference type="InterPro" id="IPR049725">
    <property type="entry name" value="STM3845-like"/>
</dbReference>
<protein>
    <submittedName>
        <fullName evidence="1">Retron St85 family effector protein</fullName>
    </submittedName>
</protein>
<reference evidence="1" key="1">
    <citation type="submission" date="2022-09" db="EMBL/GenBank/DDBJ databases">
        <title>Genomic of Burkholderia gladioli.</title>
        <authorList>
            <person name="Wu H."/>
        </authorList>
    </citation>
    <scope>NUCLEOTIDE SEQUENCE</scope>
    <source>
        <strain evidence="1">ZN-S4</strain>
    </source>
</reference>
<dbReference type="AlphaFoldDB" id="A0AB38TNX0"/>
<name>A0AB38TNX0_BURGA</name>
<dbReference type="NCBIfam" id="NF038232">
    <property type="entry name" value="STM3845_fam"/>
    <property type="match status" value="1"/>
</dbReference>
<dbReference type="RefSeq" id="WP_260531234.1">
    <property type="nucleotide sequence ID" value="NZ_CP104214.1"/>
</dbReference>
<gene>
    <name evidence="1" type="ORF">NYZ96_13070</name>
</gene>